<dbReference type="Proteomes" id="UP000029055">
    <property type="component" value="Unassembled WGS sequence"/>
</dbReference>
<proteinExistence type="predicted"/>
<gene>
    <name evidence="1" type="ORF">BISU_1292</name>
</gene>
<comment type="caution">
    <text evidence="1">The sequence shown here is derived from an EMBL/GenBank/DDBJ whole genome shotgun (WGS) entry which is preliminary data.</text>
</comment>
<sequence length="66" mass="6977">MTSEELTAEARYAATLTRLEYLVTAGVITEVQAARIAVRVADRTGAMLGGLNARVRVDLSAAPSDL</sequence>
<keyword evidence="2" id="KW-1185">Reference proteome</keyword>
<protein>
    <submittedName>
        <fullName evidence="1">Uncharacterized protein</fullName>
    </submittedName>
</protein>
<dbReference type="AlphaFoldDB" id="A0A087EBM5"/>
<accession>A0A087EBM5</accession>
<evidence type="ECO:0000313" key="2">
    <source>
        <dbReference type="Proteomes" id="UP000029055"/>
    </source>
</evidence>
<dbReference type="STRING" id="77635.BISU_1292"/>
<reference evidence="1 2" key="1">
    <citation type="submission" date="2014-03" db="EMBL/GenBank/DDBJ databases">
        <title>Genomics of Bifidobacteria.</title>
        <authorList>
            <person name="Ventura M."/>
            <person name="Milani C."/>
            <person name="Lugli G.A."/>
        </authorList>
    </citation>
    <scope>NUCLEOTIDE SEQUENCE [LARGE SCALE GENOMIC DNA]</scope>
    <source>
        <strain evidence="1 2">LMG 11597</strain>
    </source>
</reference>
<organism evidence="1 2">
    <name type="scientific">Bifidobacterium subtile</name>
    <dbReference type="NCBI Taxonomy" id="77635"/>
    <lineage>
        <taxon>Bacteria</taxon>
        <taxon>Bacillati</taxon>
        <taxon>Actinomycetota</taxon>
        <taxon>Actinomycetes</taxon>
        <taxon>Bifidobacteriales</taxon>
        <taxon>Bifidobacteriaceae</taxon>
        <taxon>Bifidobacterium</taxon>
    </lineage>
</organism>
<dbReference type="EMBL" id="JGZR01000001">
    <property type="protein sequence ID" value="KFJ05176.1"/>
    <property type="molecule type" value="Genomic_DNA"/>
</dbReference>
<evidence type="ECO:0000313" key="1">
    <source>
        <dbReference type="EMBL" id="KFJ05176.1"/>
    </source>
</evidence>
<dbReference type="RefSeq" id="WP_024464105.1">
    <property type="nucleotide sequence ID" value="NZ_CP062939.1"/>
</dbReference>
<name>A0A087EBM5_9BIFI</name>